<sequence>MALRTLSRTSSKPNNSCHPYLIVTATGSRKPAATTSSPGATSRPHLPTEILDQIVDIAVRDAEDSLLSRFVAIRSFSRSSRKFRIIALRAFLRVLDFGDQEVYWHSVCNMMRCEERRMDSCSCFAFVRSLTSASRSMILHPFRLGSFLNLRNLTIDTTNQGLGTQHCFFKHIFSELFQSPMSTLKQLSLKSVPRLDPSLLEFVSRCFPCLTDLSVSTTERLAPTSYDCPCYFCLDEILSVTFHSPIPIMFSTAERLAQAYSFALLPLSTTLTNLHLGIYLSDEELLYRHAAHDTENFGIFNRPMACDVCDELVGEDVRIKEHLASAIMARNLNSLKYISWSSLFADIHLEIQEKTEKSVLYKESERGSETSCMKGLGTAAYRVLRMGNEVEVQKFRCPTDRP</sequence>
<gene>
    <name evidence="1" type="ORF">VKT23_005041</name>
</gene>
<dbReference type="Proteomes" id="UP001498398">
    <property type="component" value="Unassembled WGS sequence"/>
</dbReference>
<evidence type="ECO:0000313" key="2">
    <source>
        <dbReference type="Proteomes" id="UP001498398"/>
    </source>
</evidence>
<reference evidence="1 2" key="1">
    <citation type="submission" date="2024-01" db="EMBL/GenBank/DDBJ databases">
        <title>A draft genome for the cacao thread blight pathogen Marasmiellus scandens.</title>
        <authorList>
            <person name="Baruah I.K."/>
            <person name="Leung J."/>
            <person name="Bukari Y."/>
            <person name="Amoako-Attah I."/>
            <person name="Meinhardt L.W."/>
            <person name="Bailey B.A."/>
            <person name="Cohen S.P."/>
        </authorList>
    </citation>
    <scope>NUCLEOTIDE SEQUENCE [LARGE SCALE GENOMIC DNA]</scope>
    <source>
        <strain evidence="1 2">GH-19</strain>
    </source>
</reference>
<organism evidence="1 2">
    <name type="scientific">Marasmiellus scandens</name>
    <dbReference type="NCBI Taxonomy" id="2682957"/>
    <lineage>
        <taxon>Eukaryota</taxon>
        <taxon>Fungi</taxon>
        <taxon>Dikarya</taxon>
        <taxon>Basidiomycota</taxon>
        <taxon>Agaricomycotina</taxon>
        <taxon>Agaricomycetes</taxon>
        <taxon>Agaricomycetidae</taxon>
        <taxon>Agaricales</taxon>
        <taxon>Marasmiineae</taxon>
        <taxon>Omphalotaceae</taxon>
        <taxon>Marasmiellus</taxon>
    </lineage>
</organism>
<name>A0ABR1JTH8_9AGAR</name>
<evidence type="ECO:0000313" key="1">
    <source>
        <dbReference type="EMBL" id="KAK7466314.1"/>
    </source>
</evidence>
<keyword evidence="2" id="KW-1185">Reference proteome</keyword>
<accession>A0ABR1JTH8</accession>
<proteinExistence type="predicted"/>
<protein>
    <recommendedName>
        <fullName evidence="3">F-box domain-containing protein</fullName>
    </recommendedName>
</protein>
<evidence type="ECO:0008006" key="3">
    <source>
        <dbReference type="Google" id="ProtNLM"/>
    </source>
</evidence>
<dbReference type="EMBL" id="JBANRG010000005">
    <property type="protein sequence ID" value="KAK7466314.1"/>
    <property type="molecule type" value="Genomic_DNA"/>
</dbReference>
<comment type="caution">
    <text evidence="1">The sequence shown here is derived from an EMBL/GenBank/DDBJ whole genome shotgun (WGS) entry which is preliminary data.</text>
</comment>